<dbReference type="RefSeq" id="WP_190939832.1">
    <property type="nucleotide sequence ID" value="NZ_JACJSI010000008.1"/>
</dbReference>
<protein>
    <submittedName>
        <fullName evidence="1">Uncharacterized protein</fullName>
    </submittedName>
</protein>
<comment type="caution">
    <text evidence="1">The sequence shown here is derived from an EMBL/GenBank/DDBJ whole genome shotgun (WGS) entry which is preliminary data.</text>
</comment>
<accession>A0ABR8DIE7</accession>
<proteinExistence type="predicted"/>
<gene>
    <name evidence="1" type="ORF">H6G97_06380</name>
</gene>
<organism evidence="1 2">
    <name type="scientific">Nostoc flagelliforme FACHB-838</name>
    <dbReference type="NCBI Taxonomy" id="2692904"/>
    <lineage>
        <taxon>Bacteria</taxon>
        <taxon>Bacillati</taxon>
        <taxon>Cyanobacteriota</taxon>
        <taxon>Cyanophyceae</taxon>
        <taxon>Nostocales</taxon>
        <taxon>Nostocaceae</taxon>
        <taxon>Nostoc</taxon>
    </lineage>
</organism>
<dbReference type="Proteomes" id="UP000623440">
    <property type="component" value="Unassembled WGS sequence"/>
</dbReference>
<keyword evidence="2" id="KW-1185">Reference proteome</keyword>
<evidence type="ECO:0000313" key="1">
    <source>
        <dbReference type="EMBL" id="MBD2529216.1"/>
    </source>
</evidence>
<reference evidence="1 2" key="1">
    <citation type="journal article" date="2020" name="ISME J.">
        <title>Comparative genomics reveals insights into cyanobacterial evolution and habitat adaptation.</title>
        <authorList>
            <person name="Chen M.Y."/>
            <person name="Teng W.K."/>
            <person name="Zhao L."/>
            <person name="Hu C.X."/>
            <person name="Zhou Y.K."/>
            <person name="Han B.P."/>
            <person name="Song L.R."/>
            <person name="Shu W.S."/>
        </authorList>
    </citation>
    <scope>NUCLEOTIDE SEQUENCE [LARGE SCALE GENOMIC DNA]</scope>
    <source>
        <strain evidence="1 2">FACHB-838</strain>
    </source>
</reference>
<name>A0ABR8DIE7_9NOSO</name>
<dbReference type="EMBL" id="JACJSI010000008">
    <property type="protein sequence ID" value="MBD2529216.1"/>
    <property type="molecule type" value="Genomic_DNA"/>
</dbReference>
<evidence type="ECO:0000313" key="2">
    <source>
        <dbReference type="Proteomes" id="UP000623440"/>
    </source>
</evidence>
<sequence>MRSLFRVVRSVRSQAMLKQNLFEKLRDPRLLQEVGDLNQPSLSCAVQMA</sequence>